<accession>A0A6F8EN59</accession>
<dbReference type="EMBL" id="KX268352">
    <property type="protein sequence ID" value="ASR82514.1"/>
    <property type="molecule type" value="Genomic_DNA"/>
</dbReference>
<evidence type="ECO:0000313" key="1">
    <source>
        <dbReference type="EMBL" id="ASR82514.1"/>
    </source>
</evidence>
<name>A0A6F8EN59_HELPX</name>
<sequence>MNNQHIRINRIHLKSFIHGKIKEFLIYYKRILLSSIPPLWEF</sequence>
<organism evidence="1">
    <name type="scientific">Helicobacter pylori</name>
    <name type="common">Campylobacter pylori</name>
    <dbReference type="NCBI Taxonomy" id="210"/>
    <lineage>
        <taxon>Bacteria</taxon>
        <taxon>Pseudomonadati</taxon>
        <taxon>Campylobacterota</taxon>
        <taxon>Epsilonproteobacteria</taxon>
        <taxon>Campylobacterales</taxon>
        <taxon>Helicobacteraceae</taxon>
        <taxon>Helicobacter</taxon>
    </lineage>
</organism>
<proteinExistence type="predicted"/>
<reference evidence="1" key="1">
    <citation type="submission" date="2016-05" db="EMBL/GenBank/DDBJ databases">
        <title>Gene Analysis of Helicobacter pylori Strain Evolution From an Original Source.</title>
        <authorList>
            <person name="Wu D.-C."/>
        </authorList>
    </citation>
    <scope>NUCLEOTIDE SEQUENCE</scope>
    <source>
        <strain evidence="1">DU-Chou2013</strain>
    </source>
</reference>
<dbReference type="AlphaFoldDB" id="A0A6F8EN59"/>
<protein>
    <submittedName>
        <fullName evidence="1">Uncharacterized protein</fullName>
    </submittedName>
</protein>